<dbReference type="GO" id="GO:0043083">
    <property type="term" value="C:synaptic cleft"/>
    <property type="evidence" value="ECO:0007669"/>
    <property type="project" value="TreeGrafter"/>
</dbReference>
<proteinExistence type="predicted"/>
<evidence type="ECO:0000256" key="6">
    <source>
        <dbReference type="ARBA" id="ARBA00022737"/>
    </source>
</evidence>
<evidence type="ECO:0000259" key="17">
    <source>
        <dbReference type="PROSITE" id="PS50227"/>
    </source>
</evidence>
<dbReference type="InterPro" id="IPR036445">
    <property type="entry name" value="GPCR_2_extracell_dom_sf"/>
</dbReference>
<feature type="region of interest" description="Disordered" evidence="14">
    <location>
        <begin position="1696"/>
        <end position="1717"/>
    </location>
</feature>
<keyword evidence="3" id="KW-0597">Phosphoprotein</keyword>
<dbReference type="Gene3D" id="2.60.220.50">
    <property type="match status" value="2"/>
</dbReference>
<feature type="transmembrane region" description="Helical" evidence="15">
    <location>
        <begin position="1227"/>
        <end position="1250"/>
    </location>
</feature>
<dbReference type="InterPro" id="IPR000884">
    <property type="entry name" value="TSP1_rpt"/>
</dbReference>
<evidence type="ECO:0000256" key="9">
    <source>
        <dbReference type="ARBA" id="ARBA00023136"/>
    </source>
</evidence>
<dbReference type="FunFam" id="2.60.220.50:FF:000004">
    <property type="entry name" value="Adhesion G protein-coupled receptor B3"/>
    <property type="match status" value="1"/>
</dbReference>
<comment type="subcellular location">
    <subcellularLocation>
        <location evidence="1">Cell membrane</location>
        <topology evidence="1">Multi-pass membrane protein</topology>
    </subcellularLocation>
</comment>
<evidence type="ECO:0000256" key="2">
    <source>
        <dbReference type="ARBA" id="ARBA00022475"/>
    </source>
</evidence>
<dbReference type="SMART" id="SM00209">
    <property type="entry name" value="TSP1"/>
    <property type="match status" value="4"/>
</dbReference>
<evidence type="ECO:0000256" key="10">
    <source>
        <dbReference type="ARBA" id="ARBA00023157"/>
    </source>
</evidence>
<dbReference type="InterPro" id="IPR017981">
    <property type="entry name" value="GPCR_2-like_7TM"/>
</dbReference>
<dbReference type="CDD" id="cd15989">
    <property type="entry name" value="7tmB2_BAI3"/>
    <property type="match status" value="1"/>
</dbReference>
<keyword evidence="4 15" id="KW-0812">Transmembrane</keyword>
<keyword evidence="2" id="KW-1003">Cell membrane</keyword>
<dbReference type="GO" id="GO:0005886">
    <property type="term" value="C:plasma membrane"/>
    <property type="evidence" value="ECO:0007669"/>
    <property type="project" value="UniProtKB-SubCell"/>
</dbReference>
<feature type="domain" description="GAIN-B" evidence="16">
    <location>
        <begin position="793"/>
        <end position="1075"/>
    </location>
</feature>
<name>A0AAD9DSU2_9TELE</name>
<dbReference type="InterPro" id="IPR000832">
    <property type="entry name" value="GPCR_2_secretin-like"/>
</dbReference>
<dbReference type="Gene3D" id="4.10.1240.10">
    <property type="entry name" value="GPCR, family 2, extracellular hormone receptor domain"/>
    <property type="match status" value="1"/>
</dbReference>
<dbReference type="Pfam" id="PF00002">
    <property type="entry name" value="7tm_2"/>
    <property type="match status" value="1"/>
</dbReference>
<dbReference type="InterPro" id="IPR001879">
    <property type="entry name" value="GPCR_2_extracellular_dom"/>
</dbReference>
<keyword evidence="13" id="KW-0807">Transducer</keyword>
<evidence type="ECO:0000256" key="5">
    <source>
        <dbReference type="ARBA" id="ARBA00022729"/>
    </source>
</evidence>
<evidence type="ECO:0000313" key="20">
    <source>
        <dbReference type="Proteomes" id="UP001239994"/>
    </source>
</evidence>
<dbReference type="GO" id="GO:0004930">
    <property type="term" value="F:G protein-coupled receptor activity"/>
    <property type="evidence" value="ECO:0007669"/>
    <property type="project" value="UniProtKB-KW"/>
</dbReference>
<feature type="compositionally biased region" description="Polar residues" evidence="14">
    <location>
        <begin position="1474"/>
        <end position="1485"/>
    </location>
</feature>
<dbReference type="SUPFAM" id="SSF82895">
    <property type="entry name" value="TSP-1 type 1 repeat"/>
    <property type="match status" value="4"/>
</dbReference>
<evidence type="ECO:0000259" key="18">
    <source>
        <dbReference type="PROSITE" id="PS50261"/>
    </source>
</evidence>
<reference evidence="19" key="1">
    <citation type="submission" date="2023-03" db="EMBL/GenBank/DDBJ databases">
        <title>Electrophorus voltai genome.</title>
        <authorList>
            <person name="Bian C."/>
        </authorList>
    </citation>
    <scope>NUCLEOTIDE SEQUENCE</scope>
    <source>
        <strain evidence="19">CB-2022</strain>
        <tissue evidence="19">Muscle</tissue>
    </source>
</reference>
<evidence type="ECO:0000256" key="14">
    <source>
        <dbReference type="SAM" id="MobiDB-lite"/>
    </source>
</evidence>
<dbReference type="EMBL" id="JAROKS010000019">
    <property type="protein sequence ID" value="KAK1792721.1"/>
    <property type="molecule type" value="Genomic_DNA"/>
</dbReference>
<dbReference type="SMART" id="SM00008">
    <property type="entry name" value="HormR"/>
    <property type="match status" value="1"/>
</dbReference>
<keyword evidence="11" id="KW-0675">Receptor</keyword>
<keyword evidence="5" id="KW-0732">Signal</keyword>
<dbReference type="GO" id="GO:0007166">
    <property type="term" value="P:cell surface receptor signaling pathway"/>
    <property type="evidence" value="ECO:0007669"/>
    <property type="project" value="InterPro"/>
</dbReference>
<evidence type="ECO:0000256" key="12">
    <source>
        <dbReference type="ARBA" id="ARBA00023180"/>
    </source>
</evidence>
<dbReference type="Proteomes" id="UP001239994">
    <property type="component" value="Unassembled WGS sequence"/>
</dbReference>
<evidence type="ECO:0000256" key="13">
    <source>
        <dbReference type="ARBA" id="ARBA00023224"/>
    </source>
</evidence>
<keyword evidence="6" id="KW-0677">Repeat</keyword>
<organism evidence="19 20">
    <name type="scientific">Electrophorus voltai</name>
    <dbReference type="NCBI Taxonomy" id="2609070"/>
    <lineage>
        <taxon>Eukaryota</taxon>
        <taxon>Metazoa</taxon>
        <taxon>Chordata</taxon>
        <taxon>Craniata</taxon>
        <taxon>Vertebrata</taxon>
        <taxon>Euteleostomi</taxon>
        <taxon>Actinopterygii</taxon>
        <taxon>Neopterygii</taxon>
        <taxon>Teleostei</taxon>
        <taxon>Ostariophysi</taxon>
        <taxon>Gymnotiformes</taxon>
        <taxon>Gymnotoidei</taxon>
        <taxon>Gymnotidae</taxon>
        <taxon>Electrophorus</taxon>
    </lineage>
</organism>
<feature type="transmembrane region" description="Helical" evidence="15">
    <location>
        <begin position="1119"/>
        <end position="1137"/>
    </location>
</feature>
<evidence type="ECO:0000313" key="19">
    <source>
        <dbReference type="EMBL" id="KAK1792721.1"/>
    </source>
</evidence>
<gene>
    <name evidence="19" type="ORF">P4O66_012644</name>
</gene>
<feature type="transmembrane region" description="Helical" evidence="15">
    <location>
        <begin position="1305"/>
        <end position="1326"/>
    </location>
</feature>
<evidence type="ECO:0000259" key="16">
    <source>
        <dbReference type="PROSITE" id="PS50221"/>
    </source>
</evidence>
<feature type="region of interest" description="Disordered" evidence="14">
    <location>
        <begin position="206"/>
        <end position="236"/>
    </location>
</feature>
<keyword evidence="10" id="KW-1015">Disulfide bond</keyword>
<dbReference type="InterPro" id="IPR036383">
    <property type="entry name" value="TSP1_rpt_sf"/>
</dbReference>
<feature type="compositionally biased region" description="Polar residues" evidence="14">
    <location>
        <begin position="1700"/>
        <end position="1713"/>
    </location>
</feature>
<dbReference type="GO" id="GO:0098794">
    <property type="term" value="C:postsynapse"/>
    <property type="evidence" value="ECO:0007669"/>
    <property type="project" value="TreeGrafter"/>
</dbReference>
<evidence type="ECO:0000256" key="15">
    <source>
        <dbReference type="SAM" id="Phobius"/>
    </source>
</evidence>
<accession>A0AAD9DSU2</accession>
<evidence type="ECO:0000256" key="1">
    <source>
        <dbReference type="ARBA" id="ARBA00004651"/>
    </source>
</evidence>
<dbReference type="InterPro" id="IPR000203">
    <property type="entry name" value="GPS"/>
</dbReference>
<dbReference type="PRINTS" id="PR00249">
    <property type="entry name" value="GPCRSECRETIN"/>
</dbReference>
<dbReference type="PANTHER" id="PTHR12011">
    <property type="entry name" value="ADHESION G-PROTEIN COUPLED RECEPTOR"/>
    <property type="match status" value="1"/>
</dbReference>
<dbReference type="InterPro" id="IPR032471">
    <property type="entry name" value="AGRL2-4_GAIN_subdom_A"/>
</dbReference>
<dbReference type="GO" id="GO:0016525">
    <property type="term" value="P:negative regulation of angiogenesis"/>
    <property type="evidence" value="ECO:0007669"/>
    <property type="project" value="InterPro"/>
</dbReference>
<feature type="compositionally biased region" description="Basic and acidic residues" evidence="14">
    <location>
        <begin position="212"/>
        <end position="226"/>
    </location>
</feature>
<dbReference type="PRINTS" id="PR01694">
    <property type="entry name" value="BAIPRECURSOR"/>
</dbReference>
<dbReference type="PANTHER" id="PTHR12011:SF40">
    <property type="entry name" value="ADHESION G PROTEIN-COUPLED RECEPTOR B3"/>
    <property type="match status" value="1"/>
</dbReference>
<dbReference type="InterPro" id="IPR017983">
    <property type="entry name" value="GPCR_2_secretin-like_CS"/>
</dbReference>
<dbReference type="Gene3D" id="2.20.100.10">
    <property type="entry name" value="Thrombospondin type-1 (TSP1) repeat"/>
    <property type="match status" value="4"/>
</dbReference>
<feature type="transmembrane region" description="Helical" evidence="15">
    <location>
        <begin position="1085"/>
        <end position="1107"/>
    </location>
</feature>
<keyword evidence="7 15" id="KW-1133">Transmembrane helix</keyword>
<evidence type="ECO:0000256" key="3">
    <source>
        <dbReference type="ARBA" id="ARBA00022553"/>
    </source>
</evidence>
<feature type="domain" description="G-protein coupled receptors family 2 profile 1" evidence="17">
    <location>
        <begin position="475"/>
        <end position="584"/>
    </location>
</feature>
<dbReference type="GO" id="GO:0016322">
    <property type="term" value="P:neuron remodeling"/>
    <property type="evidence" value="ECO:0007669"/>
    <property type="project" value="TreeGrafter"/>
</dbReference>
<dbReference type="Gene3D" id="1.20.1070.10">
    <property type="entry name" value="Rhodopsin 7-helix transmembrane proteins"/>
    <property type="match status" value="1"/>
</dbReference>
<evidence type="ECO:0000256" key="11">
    <source>
        <dbReference type="ARBA" id="ARBA00023170"/>
    </source>
</evidence>
<evidence type="ECO:0000256" key="8">
    <source>
        <dbReference type="ARBA" id="ARBA00023040"/>
    </source>
</evidence>
<dbReference type="Pfam" id="PF00090">
    <property type="entry name" value="TSP_1"/>
    <property type="match status" value="4"/>
</dbReference>
<feature type="transmembrane region" description="Helical" evidence="15">
    <location>
        <begin position="1188"/>
        <end position="1207"/>
    </location>
</feature>
<evidence type="ECO:0000256" key="7">
    <source>
        <dbReference type="ARBA" id="ARBA00022989"/>
    </source>
</evidence>
<feature type="region of interest" description="Disordered" evidence="14">
    <location>
        <begin position="1471"/>
        <end position="1492"/>
    </location>
</feature>
<feature type="non-terminal residue" evidence="19">
    <location>
        <position position="1824"/>
    </location>
</feature>
<dbReference type="PROSITE" id="PS50221">
    <property type="entry name" value="GAIN_B"/>
    <property type="match status" value="1"/>
</dbReference>
<dbReference type="FunFam" id="2.20.100.10:FF:000004">
    <property type="entry name" value="Adhesion G protein-coupled receptor B2"/>
    <property type="match status" value="1"/>
</dbReference>
<dbReference type="InterPro" id="IPR008077">
    <property type="entry name" value="GPCR_2_brain_angio_inhib"/>
</dbReference>
<feature type="domain" description="G-protein coupled receptors family 2 profile 2" evidence="18">
    <location>
        <begin position="1083"/>
        <end position="1357"/>
    </location>
</feature>
<feature type="region of interest" description="Disordered" evidence="14">
    <location>
        <begin position="519"/>
        <end position="540"/>
    </location>
</feature>
<dbReference type="Gene3D" id="1.25.40.610">
    <property type="match status" value="1"/>
</dbReference>
<sequence>LRRVFPYDYNGLATKKTEEEEKSVVEFVVLNKASPSQFGCQHLGDGESESVLMLNNVVLPLNPQTEACLTPQMRTAQACNLSAEVKRPSKEDIAGLVRTDSTDCETLYSLPCRSSDLKAEGHGSFWEGRAGVVDRFLLRPIIDFISNCSPARSQFSMAGAPGSMASLADPIIPVPPYTWPLCGILEFSRTFILSLEFGMIGEHTVKSQRPRSVHDTKGRQEQDESAKFMAQTGDPGAEEWSQWSSCSVTCGQGSQVRTRTCVSPYGTHCSGPLRESRVCNNTAPCPVCWVYPNSFSLLAVHGVWEEWSPWSLCSFTCGRGHRTRTRMCTQPQHGGRACDGPETQSKLCNIALCPGSGERLGVSELTAPFCPLPFRRGCDGPAVDGQWQEWSAWSDCSVTCANGTQQRKRQCSAAAHGGSECRGHWAESRECHNPECTANGQWNPWGPWSGCSKSCDGGWQRRARVCQGLATTGQQCDGTAEEVRKCSEQRCPAPYEICPEDYAVSMLWRRTPSGELAFNRCPPNATGKGTNTGHFDQNGAKEEVGADPEITTGSPGTTSRRCSLDHRGVAYWERPSYARCIANEYRYLQQSVQGHLAKGQRNLAGDGMSQVTKVLLDLTQRRNFYAGDLLSSVEILRNVTDTFKRASYEPSSDDVQNFFQIISNLLEEENRDEWEDAQQVSAVPSPRHLCNSFCVLLRKCTPPPAVRSVISTSGTSRLVTAGLTGPVAFGQKGRGPGRGRCGPIDCWCQRGTGFVYRRGRGRCQSNIYPGSVELMQVIEEFIHIVGLGMKDFHNAYLMTGNLVASIQRLPAVSVMTDINFPMKGRKGMVDWARNSEDKVVIPKGVFVPQNADMDGSPVFILGTVFYKTLGLILPGPRNNTAVNSKVIAVTVRPEPRVTEAQLEIELAHLANVSSPRAGLRLRQPVTLVAALLSSRPLSAKKSPPVDLFLSSSLAVAALPRIRGRNFVDTSRYAGGGAEGTRGYNEPILRALGQLHHVSDTFVYFVWCGCLDVLDMLKTPVMYRYLLPTKVPSWNDSWGTWSSKECKTVLTDASHTKCLCDRVSTFAILAQQPREITMEYSGVPSVTLIVGCGLSCLALITLAVVYAILWRYIRSERSIILINFCLSIICSNILILVGQTQTHNAGVCTMTTAFLHFFFLASFCWVLTEAWQSYMAVTGKVRTRLIRKRFLCLGWGLPALVVAISMGFTKAKGYGTPQYCWLSLEGGLLYAFVGPAAAVVLVNMVIGILVFNKLVSRDGILDKKLKHRAGQMSEPHTGLTLKCAKCGVVSTTALSATTASNAMASLWSSCVVLPLLALTWMSAVLAMTDKRSILFQILFAVFDSLQGFVIVMVHCILRREVQDAFRCRLRNCQDPISADATGTFPNGHAQIMTDFEKDVDIACRSGVATGRVPFTVVSTRTVPESRPRPPRLAALLLPVSVVIQRLESFTRSLRPALRVSLPAVWEPKPRVLTGDGNSRYATSPSSARMPGNRRALHKDMGSCRAATITGTLSRISLNDDEEDKGPEGLNYSTLPGNIISKVIIQQPSGLHMPMGVGDLGEGRLGDSAGDLRRPVYLCTDDAIRQGEQELSGHQPQGAMDTDYIVMPRGSGVAPAVGQGGMAGLLKEDSKMNIGVDTLPHERLLHYKVGPEFGLGPSAMEHMGVGMEPQFGGTAEHMQNLPFEPRTAVKNFLAEMDESGGLSRSETGSTTSMSSLERRKSRYQDLDFEKVMHTRKRHMELFQELNQKFQTLDRFRDIPNMGSMDKAMPNKNPWESYNPACEYQNYAAMNVLESDPKDTLEMTPAEWEKCVNLPLDVQEGDFQTEV</sequence>
<evidence type="ECO:0000256" key="4">
    <source>
        <dbReference type="ARBA" id="ARBA00022692"/>
    </source>
</evidence>
<keyword evidence="20" id="KW-1185">Reference proteome</keyword>
<dbReference type="PROSITE" id="PS50261">
    <property type="entry name" value="G_PROTEIN_RECEP_F2_4"/>
    <property type="match status" value="1"/>
</dbReference>
<dbReference type="PROSITE" id="PS50092">
    <property type="entry name" value="TSP1"/>
    <property type="match status" value="4"/>
</dbReference>
<comment type="caution">
    <text evidence="19">The sequence shown here is derived from an EMBL/GenBank/DDBJ whole genome shotgun (WGS) entry which is preliminary data.</text>
</comment>
<feature type="transmembrane region" description="Helical" evidence="15">
    <location>
        <begin position="1143"/>
        <end position="1167"/>
    </location>
</feature>
<dbReference type="PROSITE" id="PS50227">
    <property type="entry name" value="G_PROTEIN_RECEP_F2_3"/>
    <property type="match status" value="1"/>
</dbReference>
<dbReference type="PROSITE" id="PS00650">
    <property type="entry name" value="G_PROTEIN_RECEP_F2_2"/>
    <property type="match status" value="1"/>
</dbReference>
<dbReference type="FunFam" id="2.20.100.10:FF:000012">
    <property type="entry name" value="Adhesion G protein-coupled receptor B2"/>
    <property type="match status" value="1"/>
</dbReference>
<dbReference type="FunFam" id="2.60.220.50:FF:000027">
    <property type="entry name" value="Adhesion G protein-coupled receptor B3"/>
    <property type="match status" value="1"/>
</dbReference>
<keyword evidence="12" id="KW-0325">Glycoprotein</keyword>
<protein>
    <recommendedName>
        <fullName evidence="21">Adhesion G protein-coupled receptor B3</fullName>
    </recommendedName>
</protein>
<dbReference type="InterPro" id="IPR057244">
    <property type="entry name" value="GAIN_B"/>
</dbReference>
<evidence type="ECO:0008006" key="21">
    <source>
        <dbReference type="Google" id="ProtNLM"/>
    </source>
</evidence>
<dbReference type="GO" id="GO:0007189">
    <property type="term" value="P:adenylate cyclase-activating G protein-coupled receptor signaling pathway"/>
    <property type="evidence" value="ECO:0007669"/>
    <property type="project" value="TreeGrafter"/>
</dbReference>
<dbReference type="InterPro" id="IPR046338">
    <property type="entry name" value="GAIN_dom_sf"/>
</dbReference>
<dbReference type="Pfam" id="PF16489">
    <property type="entry name" value="GAIN"/>
    <property type="match status" value="1"/>
</dbReference>
<keyword evidence="8" id="KW-0297">G-protein coupled receptor</keyword>
<dbReference type="Pfam" id="PF01825">
    <property type="entry name" value="GPS"/>
    <property type="match status" value="1"/>
</dbReference>
<dbReference type="SMART" id="SM00303">
    <property type="entry name" value="GPS"/>
    <property type="match status" value="1"/>
</dbReference>
<keyword evidence="9 15" id="KW-0472">Membrane</keyword>
<dbReference type="FunFam" id="2.20.100.10:FF:000003">
    <property type="entry name" value="Adhesion G protein-coupled receptor B2"/>
    <property type="match status" value="2"/>
</dbReference>